<feature type="transmembrane region" description="Helical" evidence="3">
    <location>
        <begin position="361"/>
        <end position="379"/>
    </location>
</feature>
<gene>
    <name evidence="8" type="primary">LOC114338443</name>
</gene>
<dbReference type="Proteomes" id="UP001652700">
    <property type="component" value="Unplaced"/>
</dbReference>
<dbReference type="SMART" id="SM00198">
    <property type="entry name" value="SCP"/>
    <property type="match status" value="1"/>
</dbReference>
<keyword evidence="3" id="KW-0472">Membrane</keyword>
<dbReference type="InterPro" id="IPR002413">
    <property type="entry name" value="V5_allergen-like"/>
</dbReference>
<accession>A0A6P7G6Y5</accession>
<dbReference type="PROSITE" id="PS01009">
    <property type="entry name" value="CRISP_1"/>
    <property type="match status" value="1"/>
</dbReference>
<evidence type="ECO:0000256" key="1">
    <source>
        <dbReference type="ARBA" id="ARBA00004613"/>
    </source>
</evidence>
<keyword evidence="3" id="KW-0812">Transmembrane</keyword>
<organism evidence="8">
    <name type="scientific">Diabrotica virgifera virgifera</name>
    <name type="common">western corn rootworm</name>
    <dbReference type="NCBI Taxonomy" id="50390"/>
    <lineage>
        <taxon>Eukaryota</taxon>
        <taxon>Metazoa</taxon>
        <taxon>Ecdysozoa</taxon>
        <taxon>Arthropoda</taxon>
        <taxon>Hexapoda</taxon>
        <taxon>Insecta</taxon>
        <taxon>Pterygota</taxon>
        <taxon>Neoptera</taxon>
        <taxon>Endopterygota</taxon>
        <taxon>Coleoptera</taxon>
        <taxon>Polyphaga</taxon>
        <taxon>Cucujiformia</taxon>
        <taxon>Chrysomeloidea</taxon>
        <taxon>Chrysomelidae</taxon>
        <taxon>Galerucinae</taxon>
        <taxon>Diabroticina</taxon>
        <taxon>Diabroticites</taxon>
        <taxon>Diabrotica</taxon>
    </lineage>
</organism>
<dbReference type="GeneID" id="114338443"/>
<evidence type="ECO:0000256" key="2">
    <source>
        <dbReference type="ARBA" id="ARBA00022525"/>
    </source>
</evidence>
<evidence type="ECO:0000313" key="7">
    <source>
        <dbReference type="Proteomes" id="UP001652700"/>
    </source>
</evidence>
<feature type="domain" description="SCP" evidence="5">
    <location>
        <begin position="59"/>
        <end position="228"/>
    </location>
</feature>
<evidence type="ECO:0000256" key="4">
    <source>
        <dbReference type="SAM" id="SignalP"/>
    </source>
</evidence>
<dbReference type="Gene3D" id="3.40.33.10">
    <property type="entry name" value="CAP"/>
    <property type="match status" value="1"/>
</dbReference>
<dbReference type="PRINTS" id="PR00837">
    <property type="entry name" value="V5TPXLIKE"/>
</dbReference>
<dbReference type="Pfam" id="PF00188">
    <property type="entry name" value="CAP"/>
    <property type="match status" value="1"/>
</dbReference>
<dbReference type="KEGG" id="dvv:114338443"/>
<dbReference type="InParanoid" id="A0A6P7G6Y5"/>
<evidence type="ECO:0000259" key="5">
    <source>
        <dbReference type="SMART" id="SM00198"/>
    </source>
</evidence>
<dbReference type="InterPro" id="IPR018244">
    <property type="entry name" value="Allrgn_V5/Tpx1_CS"/>
</dbReference>
<keyword evidence="7" id="KW-1185">Reference proteome</keyword>
<keyword evidence="3" id="KW-1133">Transmembrane helix</keyword>
<dbReference type="InterPro" id="IPR035940">
    <property type="entry name" value="CAP_sf"/>
</dbReference>
<dbReference type="InterPro" id="IPR014044">
    <property type="entry name" value="CAP_dom"/>
</dbReference>
<evidence type="ECO:0000313" key="8">
    <source>
        <dbReference type="RefSeq" id="XP_028144851.1"/>
    </source>
</evidence>
<protein>
    <submittedName>
        <fullName evidence="8">Venom allergen 3-like isoform X1</fullName>
    </submittedName>
</protein>
<dbReference type="AlphaFoldDB" id="A0A6P7G6Y5"/>
<dbReference type="RefSeq" id="XP_028144851.1">
    <property type="nucleotide sequence ID" value="XM_028289050.1"/>
</dbReference>
<reference evidence="8" key="1">
    <citation type="submission" date="2025-04" db="UniProtKB">
        <authorList>
            <consortium name="RefSeq"/>
        </authorList>
    </citation>
    <scope>IDENTIFICATION</scope>
    <source>
        <tissue evidence="8">Whole insect</tissue>
    </source>
</reference>
<keyword evidence="4" id="KW-0732">Signal</keyword>
<name>A0A6P7G6Y5_DIAVI</name>
<dbReference type="EnsemblMetazoa" id="XM_028289050.2">
    <property type="protein sequence ID" value="XP_028144851.1"/>
    <property type="gene ID" value="LOC114338443"/>
</dbReference>
<dbReference type="GO" id="GO:0005576">
    <property type="term" value="C:extracellular region"/>
    <property type="evidence" value="ECO:0007669"/>
    <property type="project" value="UniProtKB-SubCell"/>
</dbReference>
<keyword evidence="2" id="KW-0964">Secreted</keyword>
<evidence type="ECO:0000313" key="6">
    <source>
        <dbReference type="EnsemblMetazoa" id="XP_028144851.1"/>
    </source>
</evidence>
<dbReference type="SUPFAM" id="SSF55797">
    <property type="entry name" value="PR-1-like"/>
    <property type="match status" value="1"/>
</dbReference>
<feature type="signal peptide" evidence="4">
    <location>
        <begin position="1"/>
        <end position="22"/>
    </location>
</feature>
<dbReference type="OrthoDB" id="43654at2759"/>
<proteinExistence type="predicted"/>
<dbReference type="FunCoup" id="A0A6P7G6Y5">
    <property type="interactions" value="23"/>
</dbReference>
<dbReference type="CDD" id="cd05380">
    <property type="entry name" value="CAP_euk"/>
    <property type="match status" value="1"/>
</dbReference>
<feature type="chain" id="PRO_5028410569" evidence="4">
    <location>
        <begin position="23"/>
        <end position="386"/>
    </location>
</feature>
<sequence length="386" mass="43617">MTKLNKMFRFIMLLRIVYSVVAVDYCSLCDNGSHTLCLYPKDGPGPNCLEYKKVSLSSDEKQYIVDLHNDIRNFVASGETKGKLGVLPPAANMMPLEWDEELAIIAQRWVDQCIPLNASRQHDLCRQTSRYKYVGQNVASSLVNKDEVTEFDIFILKWHQAAENVIPSDIKSFEGLYRGRKVIGHYSQMIWANSRAIGCGIAIYKAKLGDFYQEKFICNYGPGGNVAGQPIYIKGKPCSKCPNHKCDSSLNNLCQSAGLSNVRSVGNQTHPNFNEIKNNFDDTTCIIFPGGSISHGCKDMLGNRSLSKEPTIWKMSSEVTTIKRTNQTKKPENKFKSKHKRALGKWYQGECRCDLLYRSKSISLSPFVYLILLCLNIVLRSKYCPM</sequence>
<evidence type="ECO:0000256" key="3">
    <source>
        <dbReference type="SAM" id="Phobius"/>
    </source>
</evidence>
<reference evidence="6" key="2">
    <citation type="submission" date="2025-05" db="UniProtKB">
        <authorList>
            <consortium name="EnsemblMetazoa"/>
        </authorList>
    </citation>
    <scope>IDENTIFICATION</scope>
</reference>
<dbReference type="InterPro" id="IPR001283">
    <property type="entry name" value="CRISP-related"/>
</dbReference>
<dbReference type="PANTHER" id="PTHR10334">
    <property type="entry name" value="CYSTEINE-RICH SECRETORY PROTEIN-RELATED"/>
    <property type="match status" value="1"/>
</dbReference>
<dbReference type="PRINTS" id="PR00838">
    <property type="entry name" value="V5ALLERGEN"/>
</dbReference>
<comment type="subcellular location">
    <subcellularLocation>
        <location evidence="1">Secreted</location>
    </subcellularLocation>
</comment>